<dbReference type="Pfam" id="PF04577">
    <property type="entry name" value="Glyco_transf_61"/>
    <property type="match status" value="1"/>
</dbReference>
<dbReference type="Proteomes" id="UP001205105">
    <property type="component" value="Unassembled WGS sequence"/>
</dbReference>
<dbReference type="GO" id="GO:0016757">
    <property type="term" value="F:glycosyltransferase activity"/>
    <property type="evidence" value="ECO:0007669"/>
    <property type="project" value="InterPro"/>
</dbReference>
<dbReference type="EMBL" id="JADXDR010000104">
    <property type="protein sequence ID" value="KAI7839288.1"/>
    <property type="molecule type" value="Genomic_DNA"/>
</dbReference>
<proteinExistence type="predicted"/>
<feature type="region of interest" description="Disordered" evidence="1">
    <location>
        <begin position="412"/>
        <end position="505"/>
    </location>
</feature>
<dbReference type="AlphaFoldDB" id="A0AAD5DMY9"/>
<gene>
    <name evidence="3" type="ORF">COHA_006986</name>
</gene>
<sequence>MSALQSRWRHSSPGMQQQQQRSSQCCRRQQPGSQFEYYLDPAIVGDLPVAHHQVNGAPLDQFPPHLLNLGHAHISQDESMAWRPVVKRQAFPREGPHMRWAPVQQALVTALAPMLTDNFGRVTVQSQHVMYDLLVPLFSMQQLFRVYTPDAQILITAAVKGSREELESGLRKFINTQLPAKSLARLTWNHDAAWVHDYAREVLGGQDQGLVCFKAVVQHIGLQEVPQRQPVITILRKAEGRRRVENSGEVAALLRRRYPAAKVQTVSFDRRPDMTVTEQVKLMSDTSILVTPCGGLATVLTFLRPGAAAIAMNFWHSVQQRSLQLEDNYYSRLEYIDIQYMPVTPEDYAATSDRPGCELVEGGPRPQDAHYPLLGALVHCNLRLAPAGLTRLARYVDAAMLRWAAAHGRYDVLPPPTEPLVVTDGGGSADGSSGSGSASSGSSSSGGHASSGQEAEGQAADALPLAGGEQHADMAPLQQREAEQPSGPGSRQRHRKEGGHAIYER</sequence>
<organism evidence="3 4">
    <name type="scientific">Chlorella ohadii</name>
    <dbReference type="NCBI Taxonomy" id="2649997"/>
    <lineage>
        <taxon>Eukaryota</taxon>
        <taxon>Viridiplantae</taxon>
        <taxon>Chlorophyta</taxon>
        <taxon>core chlorophytes</taxon>
        <taxon>Trebouxiophyceae</taxon>
        <taxon>Chlorellales</taxon>
        <taxon>Chlorellaceae</taxon>
        <taxon>Chlorella clade</taxon>
        <taxon>Chlorella</taxon>
    </lineage>
</organism>
<feature type="region of interest" description="Disordered" evidence="1">
    <location>
        <begin position="1"/>
        <end position="27"/>
    </location>
</feature>
<accession>A0AAD5DMY9</accession>
<evidence type="ECO:0000313" key="3">
    <source>
        <dbReference type="EMBL" id="KAI7839288.1"/>
    </source>
</evidence>
<evidence type="ECO:0000259" key="2">
    <source>
        <dbReference type="Pfam" id="PF04577"/>
    </source>
</evidence>
<comment type="caution">
    <text evidence="3">The sequence shown here is derived from an EMBL/GenBank/DDBJ whole genome shotgun (WGS) entry which is preliminary data.</text>
</comment>
<dbReference type="InterPro" id="IPR049625">
    <property type="entry name" value="Glyco_transf_61_cat"/>
</dbReference>
<protein>
    <recommendedName>
        <fullName evidence="2">Glycosyltransferase 61 catalytic domain-containing protein</fullName>
    </recommendedName>
</protein>
<feature type="domain" description="Glycosyltransferase 61 catalytic" evidence="2">
    <location>
        <begin position="127"/>
        <end position="309"/>
    </location>
</feature>
<evidence type="ECO:0000256" key="1">
    <source>
        <dbReference type="SAM" id="MobiDB-lite"/>
    </source>
</evidence>
<reference evidence="3" key="1">
    <citation type="submission" date="2020-11" db="EMBL/GenBank/DDBJ databases">
        <title>Chlorella ohadii genome sequencing and assembly.</title>
        <authorList>
            <person name="Murik O."/>
            <person name="Treves H."/>
            <person name="Kedem I."/>
            <person name="Shotland Y."/>
            <person name="Kaplan A."/>
        </authorList>
    </citation>
    <scope>NUCLEOTIDE SEQUENCE</scope>
    <source>
        <strain evidence="3">1</strain>
    </source>
</reference>
<evidence type="ECO:0000313" key="4">
    <source>
        <dbReference type="Proteomes" id="UP001205105"/>
    </source>
</evidence>
<name>A0AAD5DMY9_9CHLO</name>
<feature type="compositionally biased region" description="Low complexity" evidence="1">
    <location>
        <begin position="11"/>
        <end position="27"/>
    </location>
</feature>
<feature type="compositionally biased region" description="Low complexity" evidence="1">
    <location>
        <begin position="430"/>
        <end position="452"/>
    </location>
</feature>
<keyword evidence="4" id="KW-1185">Reference proteome</keyword>